<protein>
    <submittedName>
        <fullName evidence="1">Uncharacterized protein</fullName>
    </submittedName>
</protein>
<organism evidence="1 2">
    <name type="scientific">Blastomyces silverae</name>
    <dbReference type="NCBI Taxonomy" id="2060906"/>
    <lineage>
        <taxon>Eukaryota</taxon>
        <taxon>Fungi</taxon>
        <taxon>Dikarya</taxon>
        <taxon>Ascomycota</taxon>
        <taxon>Pezizomycotina</taxon>
        <taxon>Eurotiomycetes</taxon>
        <taxon>Eurotiomycetidae</taxon>
        <taxon>Onygenales</taxon>
        <taxon>Ajellomycetaceae</taxon>
        <taxon>Blastomyces</taxon>
    </lineage>
</organism>
<comment type="caution">
    <text evidence="1">The sequence shown here is derived from an EMBL/GenBank/DDBJ whole genome shotgun (WGS) entry which is preliminary data.</text>
</comment>
<reference evidence="2" key="1">
    <citation type="journal article" date="2015" name="PLoS Genet.">
        <title>The dynamic genome and transcriptome of the human fungal pathogen Blastomyces and close relative Emmonsia.</title>
        <authorList>
            <person name="Munoz J.F."/>
            <person name="Gauthier G.M."/>
            <person name="Desjardins C.A."/>
            <person name="Gallo J.E."/>
            <person name="Holder J."/>
            <person name="Sullivan T.D."/>
            <person name="Marty A.J."/>
            <person name="Carmen J.C."/>
            <person name="Chen Z."/>
            <person name="Ding L."/>
            <person name="Gujja S."/>
            <person name="Magrini V."/>
            <person name="Misas E."/>
            <person name="Mitreva M."/>
            <person name="Priest M."/>
            <person name="Saif S."/>
            <person name="Whiston E.A."/>
            <person name="Young S."/>
            <person name="Zeng Q."/>
            <person name="Goldman W.E."/>
            <person name="Mardis E.R."/>
            <person name="Taylor J.W."/>
            <person name="McEwen J.G."/>
            <person name="Clay O.K."/>
            <person name="Klein B.S."/>
            <person name="Cuomo C.A."/>
        </authorList>
    </citation>
    <scope>NUCLEOTIDE SEQUENCE [LARGE SCALE GENOMIC DNA]</scope>
    <source>
        <strain evidence="2">UAMH 139</strain>
    </source>
</reference>
<evidence type="ECO:0000313" key="2">
    <source>
        <dbReference type="Proteomes" id="UP000053573"/>
    </source>
</evidence>
<dbReference type="EMBL" id="LDEV01001143">
    <property type="protein sequence ID" value="KLJ12183.1"/>
    <property type="molecule type" value="Genomic_DNA"/>
</dbReference>
<gene>
    <name evidence="1" type="ORF">EMPG_12751</name>
</gene>
<accession>A0A0H1BM09</accession>
<sequence length="85" mass="10125">MTRTHRQVRVIEKINTLNLQFRKVNHTHTSHHFSIAHSHHHHLMLTRSKTHEESDSHISLNLMKNQNQSLDNMMKSDMHESVNDK</sequence>
<proteinExistence type="predicted"/>
<evidence type="ECO:0000313" key="1">
    <source>
        <dbReference type="EMBL" id="KLJ12183.1"/>
    </source>
</evidence>
<name>A0A0H1BM09_9EURO</name>
<feature type="non-terminal residue" evidence="1">
    <location>
        <position position="85"/>
    </location>
</feature>
<dbReference type="AlphaFoldDB" id="A0A0H1BM09"/>
<dbReference type="Proteomes" id="UP000053573">
    <property type="component" value="Unassembled WGS sequence"/>
</dbReference>
<keyword evidence="2" id="KW-1185">Reference proteome</keyword>